<dbReference type="Gene3D" id="1.10.287.70">
    <property type="match status" value="1"/>
</dbReference>
<dbReference type="SUPFAM" id="SSF81452">
    <property type="entry name" value="Cytochrome c oxidase subunit III-like"/>
    <property type="match status" value="1"/>
</dbReference>
<evidence type="ECO:0000256" key="4">
    <source>
        <dbReference type="ARBA" id="ARBA00023136"/>
    </source>
</evidence>
<feature type="non-terminal residue" evidence="8">
    <location>
        <position position="73"/>
    </location>
</feature>
<comment type="subcellular location">
    <subcellularLocation>
        <location evidence="1">Membrane</location>
        <topology evidence="1">Multi-pass membrane protein</topology>
    </subcellularLocation>
</comment>
<name>E5RQ30_9HYME</name>
<keyword evidence="2 5" id="KW-0812">Transmembrane</keyword>
<reference evidence="8" key="1">
    <citation type="submission" date="2010-04" db="EMBL/GenBank/DDBJ databases">
        <title>Phylogenetic relationship among two wing-morphs and its social parasite in the ant genus Vollenhovia; analysis of evolutionary history.</title>
        <authorList>
            <person name="Kobayashi K."/>
            <person name="Tamura K."/>
            <person name="Ohkawara K."/>
            <person name="Hasegawa E."/>
        </authorList>
    </citation>
    <scope>NUCLEOTIDE SEQUENCE</scope>
</reference>
<dbReference type="EMBL" id="AB557636">
    <property type="protein sequence ID" value="BAJ41537.1"/>
    <property type="molecule type" value="Genomic_DNA"/>
</dbReference>
<evidence type="ECO:0000256" key="3">
    <source>
        <dbReference type="ARBA" id="ARBA00022989"/>
    </source>
</evidence>
<feature type="transmembrane region" description="Helical" evidence="6">
    <location>
        <begin position="21"/>
        <end position="49"/>
    </location>
</feature>
<keyword evidence="5 8" id="KW-0496">Mitochondrion</keyword>
<evidence type="ECO:0000256" key="5">
    <source>
        <dbReference type="RuleBase" id="RU003375"/>
    </source>
</evidence>
<accession>E5RQ30</accession>
<dbReference type="Pfam" id="PF00510">
    <property type="entry name" value="COX3"/>
    <property type="match status" value="1"/>
</dbReference>
<protein>
    <recommendedName>
        <fullName evidence="5">Cytochrome c oxidase subunit 3</fullName>
    </recommendedName>
</protein>
<evidence type="ECO:0000259" key="7">
    <source>
        <dbReference type="PROSITE" id="PS50253"/>
    </source>
</evidence>
<dbReference type="PROSITE" id="PS50253">
    <property type="entry name" value="COX3"/>
    <property type="match status" value="1"/>
</dbReference>
<organism evidence="8">
    <name type="scientific">Vollenhovia okinawana</name>
    <dbReference type="NCBI Taxonomy" id="629150"/>
    <lineage>
        <taxon>Eukaryota</taxon>
        <taxon>Metazoa</taxon>
        <taxon>Ecdysozoa</taxon>
        <taxon>Arthropoda</taxon>
        <taxon>Hexapoda</taxon>
        <taxon>Insecta</taxon>
        <taxon>Pterygota</taxon>
        <taxon>Neoptera</taxon>
        <taxon>Endopterygota</taxon>
        <taxon>Hymenoptera</taxon>
        <taxon>Apocrita</taxon>
        <taxon>Aculeata</taxon>
        <taxon>Formicoidea</taxon>
        <taxon>Formicidae</taxon>
        <taxon>Myrmicinae</taxon>
        <taxon>Vollenhovia</taxon>
    </lineage>
</organism>
<proteinExistence type="inferred from homology"/>
<keyword evidence="3 6" id="KW-1133">Transmembrane helix</keyword>
<comment type="function">
    <text evidence="5">Component of the cytochrome c oxidase, the last enzyme in the mitochondrial electron transport chain which drives oxidative phosphorylation. The respiratory chain contains 3 multisubunit complexes succinate dehydrogenase (complex II, CII), ubiquinol-cytochrome c oxidoreductase (cytochrome b-c1 complex, complex III, CIII) and cytochrome c oxidase (complex IV, CIV), that cooperate to transfer electrons derived from NADH and succinate to molecular oxygen, creating an electrochemical gradient over the inner membrane that drives transmembrane transport and the ATP synthase. Cytochrome c oxidase is the component of the respiratory chain that catalyzes the reduction of oxygen to water. Electrons originating from reduced cytochrome c in the intermembrane space (IMS) are transferred via the dinuclear copper A center (CU(A)) of subunit 2 and heme A of subunit 1 to the active site in subunit 1, a binuclear center (BNC) formed by heme A3 and copper B (CU(B)). The BNC reduces molecular oxygen to 2 water molecules using 4 electrons from cytochrome c in the IMS and 4 protons from the mitochondrial matrix.</text>
</comment>
<comment type="similarity">
    <text evidence="5">Belongs to the cytochrome c oxidase subunit 3 family.</text>
</comment>
<sequence>MTFKRQPNMKKHMKNVHYHHPFHLVSMSPWPLIISLSLFNNLICTIMWFHWFHKYNYFYLLSLPSTILCAFQW</sequence>
<dbReference type="AlphaFoldDB" id="E5RQ30"/>
<evidence type="ECO:0000313" key="8">
    <source>
        <dbReference type="EMBL" id="BAJ41537.1"/>
    </source>
</evidence>
<evidence type="ECO:0000256" key="2">
    <source>
        <dbReference type="ARBA" id="ARBA00022692"/>
    </source>
</evidence>
<geneLocation type="mitochondrion" evidence="8"/>
<gene>
    <name evidence="8" type="primary">COIII</name>
</gene>
<dbReference type="GO" id="GO:0016020">
    <property type="term" value="C:membrane"/>
    <property type="evidence" value="ECO:0007669"/>
    <property type="project" value="UniProtKB-SubCell"/>
</dbReference>
<dbReference type="InterPro" id="IPR000298">
    <property type="entry name" value="Cyt_c_oxidase-like_su3"/>
</dbReference>
<dbReference type="InterPro" id="IPR035973">
    <property type="entry name" value="Cyt_c_oxidase_su3-like_sf"/>
</dbReference>
<keyword evidence="4 6" id="KW-0472">Membrane</keyword>
<dbReference type="GO" id="GO:0004129">
    <property type="term" value="F:cytochrome-c oxidase activity"/>
    <property type="evidence" value="ECO:0007669"/>
    <property type="project" value="InterPro"/>
</dbReference>
<evidence type="ECO:0000256" key="1">
    <source>
        <dbReference type="ARBA" id="ARBA00004141"/>
    </source>
</evidence>
<feature type="domain" description="Heme-copper oxidase subunit III family profile" evidence="7">
    <location>
        <begin position="18"/>
        <end position="73"/>
    </location>
</feature>
<evidence type="ECO:0000256" key="6">
    <source>
        <dbReference type="SAM" id="Phobius"/>
    </source>
</evidence>